<reference evidence="2" key="1">
    <citation type="submission" date="2022-12" db="EMBL/GenBank/DDBJ databases">
        <title>Jiella pelagia sp. nov., isolated from phosphonate enriched culture of Northwest Pacific surface seawater.</title>
        <authorList>
            <person name="Shin D.Y."/>
            <person name="Hwang C.Y."/>
        </authorList>
    </citation>
    <scope>NUCLEOTIDE SEQUENCE</scope>
    <source>
        <strain evidence="2">HL-NP1</strain>
    </source>
</reference>
<proteinExistence type="predicted"/>
<protein>
    <recommendedName>
        <fullName evidence="1">DUF6963 domain-containing protein</fullName>
    </recommendedName>
</protein>
<sequence length="249" mass="25092">MTIGIAAHGPAAGRAILSSLRSVERLAIGAIGGFVSVAALGHDGRVHRAEIQDGGVTALLDEERVSRAVLEAPSAVLMSSGPNRPEPLSQFTPAAAGVGLVTGHRFPNNRGRDDQSLGETVLAAMATGATPRAAVEQAVRDNPAADAGLIALAADGRIFAADTAFIARFGDRGGAMREAIDGTGRVAILHNGIEPSESLALLLAELIVKAMAPAPTVAGTLELHAGTPVLAGAEAGLVLSDRGGSRRSG</sequence>
<accession>A0ABY7BW13</accession>
<dbReference type="InterPro" id="IPR054236">
    <property type="entry name" value="DUF6963"/>
</dbReference>
<dbReference type="Proteomes" id="UP001164020">
    <property type="component" value="Chromosome"/>
</dbReference>
<organism evidence="2 3">
    <name type="scientific">Jiella pelagia</name>
    <dbReference type="NCBI Taxonomy" id="2986949"/>
    <lineage>
        <taxon>Bacteria</taxon>
        <taxon>Pseudomonadati</taxon>
        <taxon>Pseudomonadota</taxon>
        <taxon>Alphaproteobacteria</taxon>
        <taxon>Hyphomicrobiales</taxon>
        <taxon>Aurantimonadaceae</taxon>
        <taxon>Jiella</taxon>
    </lineage>
</organism>
<evidence type="ECO:0000313" key="3">
    <source>
        <dbReference type="Proteomes" id="UP001164020"/>
    </source>
</evidence>
<name>A0ABY7BW13_9HYPH</name>
<evidence type="ECO:0000259" key="1">
    <source>
        <dbReference type="Pfam" id="PF22288"/>
    </source>
</evidence>
<feature type="domain" description="DUF6963" evidence="1">
    <location>
        <begin position="2"/>
        <end position="218"/>
    </location>
</feature>
<gene>
    <name evidence="2" type="ORF">OH818_20765</name>
</gene>
<dbReference type="RefSeq" id="WP_268880334.1">
    <property type="nucleotide sequence ID" value="NZ_CP114029.1"/>
</dbReference>
<keyword evidence="3" id="KW-1185">Reference proteome</keyword>
<evidence type="ECO:0000313" key="2">
    <source>
        <dbReference type="EMBL" id="WAP67863.1"/>
    </source>
</evidence>
<dbReference type="Pfam" id="PF22288">
    <property type="entry name" value="DUF6963"/>
    <property type="match status" value="1"/>
</dbReference>
<dbReference type="EMBL" id="CP114029">
    <property type="protein sequence ID" value="WAP67863.1"/>
    <property type="molecule type" value="Genomic_DNA"/>
</dbReference>